<dbReference type="AlphaFoldDB" id="A0A151M269"/>
<organism evidence="1 2">
    <name type="scientific">Alligator mississippiensis</name>
    <name type="common">American alligator</name>
    <dbReference type="NCBI Taxonomy" id="8496"/>
    <lineage>
        <taxon>Eukaryota</taxon>
        <taxon>Metazoa</taxon>
        <taxon>Chordata</taxon>
        <taxon>Craniata</taxon>
        <taxon>Vertebrata</taxon>
        <taxon>Euteleostomi</taxon>
        <taxon>Archelosauria</taxon>
        <taxon>Archosauria</taxon>
        <taxon>Crocodylia</taxon>
        <taxon>Alligatoridae</taxon>
        <taxon>Alligatorinae</taxon>
        <taxon>Alligator</taxon>
    </lineage>
</organism>
<reference evidence="1 2" key="1">
    <citation type="journal article" date="2012" name="Genome Biol.">
        <title>Sequencing three crocodilian genomes to illuminate the evolution of archosaurs and amniotes.</title>
        <authorList>
            <person name="St John J.A."/>
            <person name="Braun E.L."/>
            <person name="Isberg S.R."/>
            <person name="Miles L.G."/>
            <person name="Chong A.Y."/>
            <person name="Gongora J."/>
            <person name="Dalzell P."/>
            <person name="Moran C."/>
            <person name="Bed'hom B."/>
            <person name="Abzhanov A."/>
            <person name="Burgess S.C."/>
            <person name="Cooksey A.M."/>
            <person name="Castoe T.A."/>
            <person name="Crawford N.G."/>
            <person name="Densmore L.D."/>
            <person name="Drew J.C."/>
            <person name="Edwards S.V."/>
            <person name="Faircloth B.C."/>
            <person name="Fujita M.K."/>
            <person name="Greenwold M.J."/>
            <person name="Hoffmann F.G."/>
            <person name="Howard J.M."/>
            <person name="Iguchi T."/>
            <person name="Janes D.E."/>
            <person name="Khan S.Y."/>
            <person name="Kohno S."/>
            <person name="de Koning A.J."/>
            <person name="Lance S.L."/>
            <person name="McCarthy F.M."/>
            <person name="McCormack J.E."/>
            <person name="Merchant M.E."/>
            <person name="Peterson D.G."/>
            <person name="Pollock D.D."/>
            <person name="Pourmand N."/>
            <person name="Raney B.J."/>
            <person name="Roessler K.A."/>
            <person name="Sanford J.R."/>
            <person name="Sawyer R.H."/>
            <person name="Schmidt C.J."/>
            <person name="Triplett E.W."/>
            <person name="Tuberville T.D."/>
            <person name="Venegas-Anaya M."/>
            <person name="Howard J.T."/>
            <person name="Jarvis E.D."/>
            <person name="Guillette L.J.Jr."/>
            <person name="Glenn T.C."/>
            <person name="Green R.E."/>
            <person name="Ray D.A."/>
        </authorList>
    </citation>
    <scope>NUCLEOTIDE SEQUENCE [LARGE SCALE GENOMIC DNA]</scope>
    <source>
        <strain evidence="1">KSC_2009_1</strain>
    </source>
</reference>
<comment type="caution">
    <text evidence="1">The sequence shown here is derived from an EMBL/GenBank/DDBJ whole genome shotgun (WGS) entry which is preliminary data.</text>
</comment>
<gene>
    <name evidence="1" type="ORF">Y1Q_0014837</name>
</gene>
<proteinExistence type="predicted"/>
<sequence>MEEKCNRFRGWKCALTCWNRTKQWKLGATRSRAGERVTKDMETYLQKMEEPFHGAVKFHSCWDGDPPYEHVFVRKRKEDQNFFFFQEQPLRCK</sequence>
<dbReference type="Proteomes" id="UP000050525">
    <property type="component" value="Unassembled WGS sequence"/>
</dbReference>
<accession>A0A151M269</accession>
<dbReference type="EMBL" id="AKHW03006807">
    <property type="protein sequence ID" value="KYO18580.1"/>
    <property type="molecule type" value="Genomic_DNA"/>
</dbReference>
<name>A0A151M269_ALLMI</name>
<keyword evidence="2" id="KW-1185">Reference proteome</keyword>
<protein>
    <submittedName>
        <fullName evidence="1">Uncharacterized protein</fullName>
    </submittedName>
</protein>
<evidence type="ECO:0000313" key="1">
    <source>
        <dbReference type="EMBL" id="KYO18580.1"/>
    </source>
</evidence>
<evidence type="ECO:0000313" key="2">
    <source>
        <dbReference type="Proteomes" id="UP000050525"/>
    </source>
</evidence>